<dbReference type="Proteomes" id="UP000225889">
    <property type="component" value="Unassembled WGS sequence"/>
</dbReference>
<sequence length="273" mass="30927">MMSDNKLNELKAYLKEKGSIAIAYSAGVDSTFLLKVAHDTLGDSCIAITGISEVFPHKEQDEASEFCKKEGIRQLILYPHEVEDEEFAKNPSNRCYICKHILFSRMKKMAAENGIAYIAEGSNLDDLGDYRPGLQAIKELEILSPLREVGLTKAEIRQYSKELGLPTWDKPSFACLSSRIPYGERITPEKLAMIEKAEDLISSLGIKQFRVRMQKDTARIETLPEDFPILLQDDNRNRIITEFKSFGFKYISLDLQGYRTGSLNEVLSSKKDN</sequence>
<dbReference type="SUPFAM" id="SSF52402">
    <property type="entry name" value="Adenine nucleotide alpha hydrolases-like"/>
    <property type="match status" value="1"/>
</dbReference>
<dbReference type="InterPro" id="IPR052188">
    <property type="entry name" value="Ni-pincer_cofactor_biosynth"/>
</dbReference>
<evidence type="ECO:0000313" key="4">
    <source>
        <dbReference type="Proteomes" id="UP000224317"/>
    </source>
</evidence>
<comment type="caution">
    <text evidence="2">The sequence shown here is derived from an EMBL/GenBank/DDBJ whole genome shotgun (WGS) entry which is preliminary data.</text>
</comment>
<dbReference type="PIRSF" id="PIRSF006661">
    <property type="entry name" value="PP-lp_UCP006661"/>
    <property type="match status" value="1"/>
</dbReference>
<accession>A0A2G3DUI2</accession>
<protein>
    <submittedName>
        <fullName evidence="2">TIGR00268 family protein</fullName>
    </submittedName>
</protein>
<dbReference type="EMBL" id="PDYF01000017">
    <property type="protein sequence ID" value="PHU34601.1"/>
    <property type="molecule type" value="Genomic_DNA"/>
</dbReference>
<evidence type="ECO:0000313" key="3">
    <source>
        <dbReference type="EMBL" id="PHU39483.1"/>
    </source>
</evidence>
<dbReference type="PANTHER" id="PTHR43169">
    <property type="entry name" value="EXSB FAMILY PROTEIN"/>
    <property type="match status" value="1"/>
</dbReference>
<organism evidence="2 5">
    <name type="scientific">Pseudobutyrivibrio ruminis</name>
    <dbReference type="NCBI Taxonomy" id="46206"/>
    <lineage>
        <taxon>Bacteria</taxon>
        <taxon>Bacillati</taxon>
        <taxon>Bacillota</taxon>
        <taxon>Clostridia</taxon>
        <taxon>Lachnospirales</taxon>
        <taxon>Lachnospiraceae</taxon>
        <taxon>Pseudobutyrivibrio</taxon>
    </lineage>
</organism>
<evidence type="ECO:0000313" key="2">
    <source>
        <dbReference type="EMBL" id="PHU34601.1"/>
    </source>
</evidence>
<dbReference type="GO" id="GO:0016783">
    <property type="term" value="F:sulfurtransferase activity"/>
    <property type="evidence" value="ECO:0007669"/>
    <property type="project" value="InterPro"/>
</dbReference>
<dbReference type="NCBIfam" id="TIGR00268">
    <property type="entry name" value="ATP-dependent sacrificial sulfur transferase LarE"/>
    <property type="match status" value="1"/>
</dbReference>
<dbReference type="AlphaFoldDB" id="A0A2G3DUI2"/>
<evidence type="ECO:0000313" key="5">
    <source>
        <dbReference type="Proteomes" id="UP000225889"/>
    </source>
</evidence>
<reference evidence="2" key="2">
    <citation type="submission" date="2017-10" db="EMBL/GenBank/DDBJ databases">
        <authorList>
            <person name="Banno H."/>
            <person name="Chua N.-H."/>
        </authorList>
    </citation>
    <scope>NUCLEOTIDE SEQUENCE [LARGE SCALE GENOMIC DNA]</scope>
    <source>
        <strain evidence="3">JK10</strain>
        <strain evidence="2">JK626</strain>
    </source>
</reference>
<proteinExistence type="predicted"/>
<name>A0A2G3DUI2_9FIRM</name>
<dbReference type="InterPro" id="IPR014729">
    <property type="entry name" value="Rossmann-like_a/b/a_fold"/>
</dbReference>
<dbReference type="EMBL" id="PDYH01000044">
    <property type="protein sequence ID" value="PHU39483.1"/>
    <property type="molecule type" value="Genomic_DNA"/>
</dbReference>
<dbReference type="Gene3D" id="3.40.50.620">
    <property type="entry name" value="HUPs"/>
    <property type="match status" value="1"/>
</dbReference>
<dbReference type="CDD" id="cd01990">
    <property type="entry name" value="LarE-like"/>
    <property type="match status" value="1"/>
</dbReference>
<dbReference type="InterPro" id="IPR005232">
    <property type="entry name" value="LarE"/>
</dbReference>
<dbReference type="PANTHER" id="PTHR43169:SF2">
    <property type="entry name" value="NAD_GMP SYNTHASE DOMAIN-CONTAINING PROTEIN"/>
    <property type="match status" value="1"/>
</dbReference>
<reference evidence="2" key="1">
    <citation type="submission" date="2017-10" db="EMBL/GenBank/DDBJ databases">
        <title>Resolving the taxonomy of Roseburia spp., Eubacterium rectale and Agathobacter spp. through phylogenomic analysis.</title>
        <authorList>
            <person name="Sheridan P.O."/>
            <person name="Walker A.W."/>
            <person name="Duncan S.H."/>
            <person name="Scott K.P."/>
            <person name="Toole P.W.O."/>
            <person name="Luis P."/>
            <person name="Flint H.J."/>
        </authorList>
    </citation>
    <scope>NUCLEOTIDE SEQUENCE [LARGE SCALE GENOMIC DNA]</scope>
    <source>
        <strain evidence="3">JK10</strain>
        <strain evidence="2">JK626</strain>
    </source>
</reference>
<feature type="active site" description="Nucleophile and sulfur donor" evidence="1">
    <location>
        <position position="175"/>
    </location>
</feature>
<dbReference type="Proteomes" id="UP000224317">
    <property type="component" value="Unassembled WGS sequence"/>
</dbReference>
<gene>
    <name evidence="3" type="ORF">CSX00_10735</name>
    <name evidence="2" type="ORF">CSX01_09290</name>
</gene>
<keyword evidence="4" id="KW-1185">Reference proteome</keyword>
<evidence type="ECO:0000256" key="1">
    <source>
        <dbReference type="PIRSR" id="PIRSR006661-1"/>
    </source>
</evidence>